<dbReference type="AlphaFoldDB" id="U2QEN5"/>
<sequence length="556" mass="59280">MAEFCTPDELVARWIEPEDHVHLASTMSRPNALIRVLARTLAGRASLTVSANAIHAMGHCLTMAGVVGRARTAFVGDTIPSPRPNAMYNRLPWGDPYPVEETSLLSLNLQLLAGACGLTEIAVPALVGSDLDPDPEVGPAPRTLPALRPDVTLVHAHCADRAGNLYLCGPSGEGIWGSLAARRGVLATVEIIVDQAPRGGWSIPAQRVLGIAVCPMGAHPQGLPAFPEVGLAGYLDDSEFLVDLADACGTEETRQAWYHRWVERPQDQEAYLVALGEERARELLLNEDGTGEAGDGQVTAKGFSYSLRELTVVVAAREIVELVRSRGYRSILTGIGTAQLACWLAAEQLRAEGVEITLLTELGMVDYRPAEGDGFLFSQHHVERSRVWAGTLEVLGGLVSGGKGVLAVLSAAEIDPQGRLNASRRATGEFLVGSGGANDIVTSTDTLVVARGGRERLVAEVGFVTCPGERVTGLVTELGRFRRSPEGDLRLASWCGAQVPTREAAASEALRRTTAWPTRPGPDLEQEAQPSRAELEALRALQAGTRSRTSEPRSGS</sequence>
<dbReference type="Proteomes" id="UP000017052">
    <property type="component" value="Unassembled WGS sequence"/>
</dbReference>
<name>U2QEN5_9ACTN</name>
<feature type="compositionally biased region" description="Polar residues" evidence="2">
    <location>
        <begin position="544"/>
        <end position="556"/>
    </location>
</feature>
<evidence type="ECO:0000313" key="4">
    <source>
        <dbReference type="Proteomes" id="UP000017052"/>
    </source>
</evidence>
<dbReference type="GO" id="GO:0008410">
    <property type="term" value="F:CoA-transferase activity"/>
    <property type="evidence" value="ECO:0007669"/>
    <property type="project" value="InterPro"/>
</dbReference>
<dbReference type="Gene3D" id="3.40.1080.10">
    <property type="entry name" value="Glutaconate Coenzyme A-transferase"/>
    <property type="match status" value="2"/>
</dbReference>
<dbReference type="PANTHER" id="PTHR43293">
    <property type="entry name" value="ACETATE COA-TRANSFERASE YDIF"/>
    <property type="match status" value="1"/>
</dbReference>
<evidence type="ECO:0000256" key="2">
    <source>
        <dbReference type="SAM" id="MobiDB-lite"/>
    </source>
</evidence>
<feature type="region of interest" description="Disordered" evidence="2">
    <location>
        <begin position="505"/>
        <end position="556"/>
    </location>
</feature>
<dbReference type="Pfam" id="PF01144">
    <property type="entry name" value="CoA_trans"/>
    <property type="match status" value="1"/>
</dbReference>
<keyword evidence="3" id="KW-0808">Transferase</keyword>
<dbReference type="InterPro" id="IPR037171">
    <property type="entry name" value="NagB/RpiA_transferase-like"/>
</dbReference>
<organism evidence="3 4">
    <name type="scientific">Propionibacterium acidifaciens F0233</name>
    <dbReference type="NCBI Taxonomy" id="553198"/>
    <lineage>
        <taxon>Bacteria</taxon>
        <taxon>Bacillati</taxon>
        <taxon>Actinomycetota</taxon>
        <taxon>Actinomycetes</taxon>
        <taxon>Propionibacteriales</taxon>
        <taxon>Propionibacteriaceae</taxon>
        <taxon>Propionibacterium</taxon>
    </lineage>
</organism>
<keyword evidence="4" id="KW-1185">Reference proteome</keyword>
<comment type="caution">
    <text evidence="3">The sequence shown here is derived from an EMBL/GenBank/DDBJ whole genome shotgun (WGS) entry which is preliminary data.</text>
</comment>
<protein>
    <submittedName>
        <fullName evidence="3">Coenzyme A transferase</fullName>
    </submittedName>
</protein>
<dbReference type="SMART" id="SM00882">
    <property type="entry name" value="CoA_trans"/>
    <property type="match status" value="1"/>
</dbReference>
<dbReference type="InterPro" id="IPR004165">
    <property type="entry name" value="CoA_trans_fam_I"/>
</dbReference>
<gene>
    <name evidence="3" type="ORF">HMPREF0682_2694</name>
</gene>
<proteinExistence type="inferred from homology"/>
<reference evidence="3" key="1">
    <citation type="submission" date="2013-08" db="EMBL/GenBank/DDBJ databases">
        <authorList>
            <person name="Durkin A.S."/>
            <person name="Haft D.R."/>
            <person name="McCorrison J."/>
            <person name="Torralba M."/>
            <person name="Gillis M."/>
            <person name="Haft D.H."/>
            <person name="Methe B."/>
            <person name="Sutton G."/>
            <person name="Nelson K.E."/>
        </authorList>
    </citation>
    <scope>NUCLEOTIDE SEQUENCE [LARGE SCALE GENOMIC DNA]</scope>
    <source>
        <strain evidence="3">F0233</strain>
    </source>
</reference>
<accession>U2QEN5</accession>
<comment type="similarity">
    <text evidence="1">Belongs to the 3-oxoacid CoA-transferase subunit B family.</text>
</comment>
<dbReference type="EMBL" id="ACVN02000209">
    <property type="protein sequence ID" value="ERK54644.1"/>
    <property type="molecule type" value="Genomic_DNA"/>
</dbReference>
<dbReference type="SUPFAM" id="SSF100950">
    <property type="entry name" value="NagB/RpiA/CoA transferase-like"/>
    <property type="match status" value="2"/>
</dbReference>
<evidence type="ECO:0000313" key="3">
    <source>
        <dbReference type="EMBL" id="ERK54644.1"/>
    </source>
</evidence>
<evidence type="ECO:0000256" key="1">
    <source>
        <dbReference type="ARBA" id="ARBA00007047"/>
    </source>
</evidence>
<dbReference type="PANTHER" id="PTHR43293:SF3">
    <property type="entry name" value="CHOLESTEROL RING-CLEAVING HYDROLASE IPDB SUBUNIT"/>
    <property type="match status" value="1"/>
</dbReference>
<dbReference type="OrthoDB" id="3369756at2"/>